<evidence type="ECO:0000256" key="3">
    <source>
        <dbReference type="ARBA" id="ARBA00022692"/>
    </source>
</evidence>
<accession>A0AAD7I5N6</accession>
<keyword evidence="3 7" id="KW-0812">Transmembrane</keyword>
<comment type="similarity">
    <text evidence="2">Belongs to the acetate uptake transporter (AceTr) (TC 2.A.96) family.</text>
</comment>
<reference evidence="8" key="1">
    <citation type="submission" date="2023-03" db="EMBL/GenBank/DDBJ databases">
        <title>Massive genome expansion in bonnet fungi (Mycena s.s.) driven by repeated elements and novel gene families across ecological guilds.</title>
        <authorList>
            <consortium name="Lawrence Berkeley National Laboratory"/>
            <person name="Harder C.B."/>
            <person name="Miyauchi S."/>
            <person name="Viragh M."/>
            <person name="Kuo A."/>
            <person name="Thoen E."/>
            <person name="Andreopoulos B."/>
            <person name="Lu D."/>
            <person name="Skrede I."/>
            <person name="Drula E."/>
            <person name="Henrissat B."/>
            <person name="Morin E."/>
            <person name="Kohler A."/>
            <person name="Barry K."/>
            <person name="LaButti K."/>
            <person name="Morin E."/>
            <person name="Salamov A."/>
            <person name="Lipzen A."/>
            <person name="Mereny Z."/>
            <person name="Hegedus B."/>
            <person name="Baldrian P."/>
            <person name="Stursova M."/>
            <person name="Weitz H."/>
            <person name="Taylor A."/>
            <person name="Grigoriev I.V."/>
            <person name="Nagy L.G."/>
            <person name="Martin F."/>
            <person name="Kauserud H."/>
        </authorList>
    </citation>
    <scope>NUCLEOTIDE SEQUENCE</scope>
    <source>
        <strain evidence="8">CBHHK188m</strain>
    </source>
</reference>
<feature type="non-terminal residue" evidence="8">
    <location>
        <position position="1"/>
    </location>
</feature>
<evidence type="ECO:0000256" key="7">
    <source>
        <dbReference type="SAM" id="Phobius"/>
    </source>
</evidence>
<dbReference type="Pfam" id="PF01184">
    <property type="entry name" value="Gpr1_Fun34_YaaH"/>
    <property type="match status" value="1"/>
</dbReference>
<name>A0AAD7I5N6_9AGAR</name>
<feature type="transmembrane region" description="Helical" evidence="7">
    <location>
        <begin position="123"/>
        <end position="142"/>
    </location>
</feature>
<feature type="transmembrane region" description="Helical" evidence="7">
    <location>
        <begin position="90"/>
        <end position="111"/>
    </location>
</feature>
<comment type="caution">
    <text evidence="8">The sequence shown here is derived from an EMBL/GenBank/DDBJ whole genome shotgun (WGS) entry which is preliminary data.</text>
</comment>
<dbReference type="InterPro" id="IPR051633">
    <property type="entry name" value="AceTr"/>
</dbReference>
<dbReference type="NCBIfam" id="NF038013">
    <property type="entry name" value="AceTr_1"/>
    <property type="match status" value="1"/>
</dbReference>
<evidence type="ECO:0000256" key="5">
    <source>
        <dbReference type="ARBA" id="ARBA00023136"/>
    </source>
</evidence>
<gene>
    <name evidence="8" type="ORF">DFH07DRAFT_753810</name>
</gene>
<dbReference type="EMBL" id="JARJLG010000154">
    <property type="protein sequence ID" value="KAJ7735545.1"/>
    <property type="molecule type" value="Genomic_DNA"/>
</dbReference>
<dbReference type="PANTHER" id="PTHR31123">
    <property type="entry name" value="ACCUMULATION OF DYADS PROTEIN 2-RELATED"/>
    <property type="match status" value="1"/>
</dbReference>
<evidence type="ECO:0000256" key="1">
    <source>
        <dbReference type="ARBA" id="ARBA00004141"/>
    </source>
</evidence>
<dbReference type="Proteomes" id="UP001215280">
    <property type="component" value="Unassembled WGS sequence"/>
</dbReference>
<organism evidence="8 9">
    <name type="scientific">Mycena maculata</name>
    <dbReference type="NCBI Taxonomy" id="230809"/>
    <lineage>
        <taxon>Eukaryota</taxon>
        <taxon>Fungi</taxon>
        <taxon>Dikarya</taxon>
        <taxon>Basidiomycota</taxon>
        <taxon>Agaricomycotina</taxon>
        <taxon>Agaricomycetes</taxon>
        <taxon>Agaricomycetidae</taxon>
        <taxon>Agaricales</taxon>
        <taxon>Marasmiineae</taxon>
        <taxon>Mycenaceae</taxon>
        <taxon>Mycena</taxon>
    </lineage>
</organism>
<feature type="compositionally biased region" description="Polar residues" evidence="6">
    <location>
        <begin position="10"/>
        <end position="20"/>
    </location>
</feature>
<evidence type="ECO:0000256" key="6">
    <source>
        <dbReference type="SAM" id="MobiDB-lite"/>
    </source>
</evidence>
<dbReference type="GO" id="GO:0015123">
    <property type="term" value="F:acetate transmembrane transporter activity"/>
    <property type="evidence" value="ECO:0007669"/>
    <property type="project" value="TreeGrafter"/>
</dbReference>
<dbReference type="InterPro" id="IPR000791">
    <property type="entry name" value="Gpr1/Fun34/SatP-like"/>
</dbReference>
<evidence type="ECO:0000256" key="4">
    <source>
        <dbReference type="ARBA" id="ARBA00022989"/>
    </source>
</evidence>
<feature type="region of interest" description="Disordered" evidence="6">
    <location>
        <begin position="1"/>
        <end position="20"/>
    </location>
</feature>
<comment type="subcellular location">
    <subcellularLocation>
        <location evidence="1">Membrane</location>
        <topology evidence="1">Multi-pass membrane protein</topology>
    </subcellularLocation>
</comment>
<feature type="transmembrane region" description="Helical" evidence="7">
    <location>
        <begin position="59"/>
        <end position="78"/>
    </location>
</feature>
<evidence type="ECO:0000313" key="8">
    <source>
        <dbReference type="EMBL" id="KAJ7735545.1"/>
    </source>
</evidence>
<evidence type="ECO:0000256" key="2">
    <source>
        <dbReference type="ARBA" id="ARBA00005587"/>
    </source>
</evidence>
<keyword evidence="5 7" id="KW-0472">Membrane</keyword>
<proteinExistence type="inferred from homology"/>
<feature type="transmembrane region" description="Helical" evidence="7">
    <location>
        <begin position="26"/>
        <end position="47"/>
    </location>
</feature>
<dbReference type="GO" id="GO:0005886">
    <property type="term" value="C:plasma membrane"/>
    <property type="evidence" value="ECO:0007669"/>
    <property type="project" value="TreeGrafter"/>
</dbReference>
<evidence type="ECO:0000313" key="9">
    <source>
        <dbReference type="Proteomes" id="UP001215280"/>
    </source>
</evidence>
<sequence length="208" mass="21381">PPPRIPSSLGRMSSNHNSNDTPVSHIATPGALGFFAFACTTLVFGLSTVTAGGVHQPNVVVGMAISTGGIAQMLAGMWEFPTGNTFGATAFTLFGSFWLSYAAILIPGSGIRASYPTVGELHIALGFFFTAWFGASLLVTFAALRKPAVFIALFAFLSSAFAFLGVGEFTAVQGVTQVGGALGIVTALLAYYIAVAVLLAADRAPALP</sequence>
<feature type="transmembrane region" description="Helical" evidence="7">
    <location>
        <begin position="148"/>
        <end position="166"/>
    </location>
</feature>
<keyword evidence="4 7" id="KW-1133">Transmembrane helix</keyword>
<protein>
    <submittedName>
        <fullName evidence="8">GPR1/FUN34/yaaH family-domain-containing protein</fullName>
    </submittedName>
</protein>
<dbReference type="AlphaFoldDB" id="A0AAD7I5N6"/>
<dbReference type="PANTHER" id="PTHR31123:SF1">
    <property type="entry name" value="ACCUMULATION OF DYADS PROTEIN 2-RELATED"/>
    <property type="match status" value="1"/>
</dbReference>
<keyword evidence="9" id="KW-1185">Reference proteome</keyword>
<feature type="transmembrane region" description="Helical" evidence="7">
    <location>
        <begin position="178"/>
        <end position="201"/>
    </location>
</feature>